<dbReference type="Proteomes" id="UP000077266">
    <property type="component" value="Unassembled WGS sequence"/>
</dbReference>
<name>A0A165P080_EXIGL</name>
<organism evidence="2 3">
    <name type="scientific">Exidia glandulosa HHB12029</name>
    <dbReference type="NCBI Taxonomy" id="1314781"/>
    <lineage>
        <taxon>Eukaryota</taxon>
        <taxon>Fungi</taxon>
        <taxon>Dikarya</taxon>
        <taxon>Basidiomycota</taxon>
        <taxon>Agaricomycotina</taxon>
        <taxon>Agaricomycetes</taxon>
        <taxon>Auriculariales</taxon>
        <taxon>Exidiaceae</taxon>
        <taxon>Exidia</taxon>
    </lineage>
</organism>
<dbReference type="EMBL" id="KV425893">
    <property type="protein sequence ID" value="KZW01462.1"/>
    <property type="molecule type" value="Genomic_DNA"/>
</dbReference>
<evidence type="ECO:0000256" key="1">
    <source>
        <dbReference type="SAM" id="MobiDB-lite"/>
    </source>
</evidence>
<evidence type="ECO:0000313" key="2">
    <source>
        <dbReference type="EMBL" id="KZW01462.1"/>
    </source>
</evidence>
<protein>
    <submittedName>
        <fullName evidence="2">Uncharacterized protein</fullName>
    </submittedName>
</protein>
<dbReference type="OrthoDB" id="3141012at2759"/>
<feature type="non-terminal residue" evidence="2">
    <location>
        <position position="1"/>
    </location>
</feature>
<accession>A0A165P080</accession>
<feature type="compositionally biased region" description="Polar residues" evidence="1">
    <location>
        <begin position="359"/>
        <end position="375"/>
    </location>
</feature>
<evidence type="ECO:0000313" key="3">
    <source>
        <dbReference type="Proteomes" id="UP000077266"/>
    </source>
</evidence>
<dbReference type="AlphaFoldDB" id="A0A165P080"/>
<proteinExistence type="predicted"/>
<feature type="region of interest" description="Disordered" evidence="1">
    <location>
        <begin position="356"/>
        <end position="375"/>
    </location>
</feature>
<gene>
    <name evidence="2" type="ORF">EXIGLDRAFT_829942</name>
</gene>
<sequence length="527" mass="57676">MLTVHALIASGSTQKWRSTAPKRALPVVAVGPVALVLQVTLDGEKLDAEDVLDAPATRHLVHTLRQRADALNVQNVSDAYLHDGAVQVELSPVLFAEVPRVHVELRSLRLSYLWTTTLHADCHPWNAQHALLLPLREQLDALHNSSMQKYLLGSYPYVFGPWRKAFEAEKSAMDVLARSVARIVARSPNAGFTDAALDTLRRLKAQNEYAEGVAIDALGKTLNKTAAKKLSARDDATKDDNMEAIKTALRALYARRVRYTTLNCMRTPHSANKNERADSPTLMLVPEDDFEDNADAEAFATFTDDEDGYSYSRDGRFDDIMDDEGLDLFDDVNDPLLLPDDYCDVDVPMIIDDSHELSDGSQTLSSDSGFDSPSLHSSAIARPSLLEHHSGSDYDHGFADDADADSPFELDLDLERVDYAEVTTVPTSDSDAESHWPVYAHDFSASGRSVGSVDSIRDQACYAATGTSPDDIGTSAARPLGSSSCSDLLLVDFGFDAYLDDHSYSDVDMHETADRASHAVNAIPQVS</sequence>
<dbReference type="InParanoid" id="A0A165P080"/>
<dbReference type="STRING" id="1314781.A0A165P080"/>
<reference evidence="2 3" key="1">
    <citation type="journal article" date="2016" name="Mol. Biol. Evol.">
        <title>Comparative Genomics of Early-Diverging Mushroom-Forming Fungi Provides Insights into the Origins of Lignocellulose Decay Capabilities.</title>
        <authorList>
            <person name="Nagy L.G."/>
            <person name="Riley R."/>
            <person name="Tritt A."/>
            <person name="Adam C."/>
            <person name="Daum C."/>
            <person name="Floudas D."/>
            <person name="Sun H."/>
            <person name="Yadav J.S."/>
            <person name="Pangilinan J."/>
            <person name="Larsson K.H."/>
            <person name="Matsuura K."/>
            <person name="Barry K."/>
            <person name="Labutti K."/>
            <person name="Kuo R."/>
            <person name="Ohm R.A."/>
            <person name="Bhattacharya S.S."/>
            <person name="Shirouzu T."/>
            <person name="Yoshinaga Y."/>
            <person name="Martin F.M."/>
            <person name="Grigoriev I.V."/>
            <person name="Hibbett D.S."/>
        </authorList>
    </citation>
    <scope>NUCLEOTIDE SEQUENCE [LARGE SCALE GENOMIC DNA]</scope>
    <source>
        <strain evidence="2 3">HHB12029</strain>
    </source>
</reference>
<keyword evidence="3" id="KW-1185">Reference proteome</keyword>